<evidence type="ECO:0000313" key="2">
    <source>
        <dbReference type="EMBL" id="KKK59173.1"/>
    </source>
</evidence>
<reference evidence="2" key="1">
    <citation type="journal article" date="2015" name="Nature">
        <title>Complex archaea that bridge the gap between prokaryotes and eukaryotes.</title>
        <authorList>
            <person name="Spang A."/>
            <person name="Saw J.H."/>
            <person name="Jorgensen S.L."/>
            <person name="Zaremba-Niedzwiedzka K."/>
            <person name="Martijn J."/>
            <person name="Lind A.E."/>
            <person name="van Eijk R."/>
            <person name="Schleper C."/>
            <person name="Guy L."/>
            <person name="Ettema T.J."/>
        </authorList>
    </citation>
    <scope>NUCLEOTIDE SEQUENCE</scope>
</reference>
<accession>A0A0F8WR66</accession>
<name>A0A0F8WR66_9ZZZZ</name>
<organism evidence="2">
    <name type="scientific">marine sediment metagenome</name>
    <dbReference type="NCBI Taxonomy" id="412755"/>
    <lineage>
        <taxon>unclassified sequences</taxon>
        <taxon>metagenomes</taxon>
        <taxon>ecological metagenomes</taxon>
    </lineage>
</organism>
<feature type="non-terminal residue" evidence="2">
    <location>
        <position position="99"/>
    </location>
</feature>
<proteinExistence type="predicted"/>
<feature type="region of interest" description="Disordered" evidence="1">
    <location>
        <begin position="27"/>
        <end position="46"/>
    </location>
</feature>
<evidence type="ECO:0000256" key="1">
    <source>
        <dbReference type="SAM" id="MobiDB-lite"/>
    </source>
</evidence>
<sequence length="99" mass="9986">MTYAGTEGQVSGFMGANIQMDNWYITGEGAPPAGNPGDANNDSVVSADDYGSVQLHFGDTGAVNIPGDANLDGVVSADDYGSVQLHFGTSYGGGAPVPE</sequence>
<protein>
    <recommendedName>
        <fullName evidence="3">Dockerin domain-containing protein</fullName>
    </recommendedName>
</protein>
<gene>
    <name evidence="2" type="ORF">LCGC14_3037030</name>
</gene>
<dbReference type="AlphaFoldDB" id="A0A0F8WR66"/>
<dbReference type="EMBL" id="LAZR01063612">
    <property type="protein sequence ID" value="KKK59173.1"/>
    <property type="molecule type" value="Genomic_DNA"/>
</dbReference>
<evidence type="ECO:0008006" key="3">
    <source>
        <dbReference type="Google" id="ProtNLM"/>
    </source>
</evidence>
<comment type="caution">
    <text evidence="2">The sequence shown here is derived from an EMBL/GenBank/DDBJ whole genome shotgun (WGS) entry which is preliminary data.</text>
</comment>